<dbReference type="InterPro" id="IPR002925">
    <property type="entry name" value="Dienelactn_hydro"/>
</dbReference>
<dbReference type="GO" id="GO:0016787">
    <property type="term" value="F:hydrolase activity"/>
    <property type="evidence" value="ECO:0007669"/>
    <property type="project" value="UniProtKB-KW"/>
</dbReference>
<feature type="domain" description="Dienelactone hydrolase" evidence="2">
    <location>
        <begin position="42"/>
        <end position="256"/>
    </location>
</feature>
<dbReference type="PANTHER" id="PTHR22946">
    <property type="entry name" value="DIENELACTONE HYDROLASE DOMAIN-CONTAINING PROTEIN-RELATED"/>
    <property type="match status" value="1"/>
</dbReference>
<evidence type="ECO:0000256" key="1">
    <source>
        <dbReference type="SAM" id="SignalP"/>
    </source>
</evidence>
<dbReference type="EMBL" id="JACWMX010000002">
    <property type="protein sequence ID" value="MBD1392793.1"/>
    <property type="molecule type" value="Genomic_DNA"/>
</dbReference>
<keyword evidence="3" id="KW-0378">Hydrolase</keyword>
<evidence type="ECO:0000259" key="2">
    <source>
        <dbReference type="Pfam" id="PF01738"/>
    </source>
</evidence>
<dbReference type="InterPro" id="IPR050261">
    <property type="entry name" value="FrsA_esterase"/>
</dbReference>
<dbReference type="PANTHER" id="PTHR22946:SF0">
    <property type="entry name" value="DIENELACTONE HYDROLASE DOMAIN-CONTAINING PROTEIN"/>
    <property type="match status" value="1"/>
</dbReference>
<feature type="chain" id="PRO_5036953445" evidence="1">
    <location>
        <begin position="22"/>
        <end position="259"/>
    </location>
</feature>
<proteinExistence type="predicted"/>
<keyword evidence="4" id="KW-1185">Reference proteome</keyword>
<dbReference type="Proteomes" id="UP000619078">
    <property type="component" value="Unassembled WGS sequence"/>
</dbReference>
<gene>
    <name evidence="3" type="ORF">IDJ76_06780</name>
</gene>
<dbReference type="AlphaFoldDB" id="A0A926NP27"/>
<evidence type="ECO:0000313" key="3">
    <source>
        <dbReference type="EMBL" id="MBD1392793.1"/>
    </source>
</evidence>
<organism evidence="3 4">
    <name type="scientific">Mucilaginibacter glaciei</name>
    <dbReference type="NCBI Taxonomy" id="2772109"/>
    <lineage>
        <taxon>Bacteria</taxon>
        <taxon>Pseudomonadati</taxon>
        <taxon>Bacteroidota</taxon>
        <taxon>Sphingobacteriia</taxon>
        <taxon>Sphingobacteriales</taxon>
        <taxon>Sphingobacteriaceae</taxon>
        <taxon>Mucilaginibacter</taxon>
    </lineage>
</organism>
<comment type="caution">
    <text evidence="3">The sequence shown here is derived from an EMBL/GenBank/DDBJ whole genome shotgun (WGS) entry which is preliminary data.</text>
</comment>
<keyword evidence="1" id="KW-0732">Signal</keyword>
<dbReference type="Pfam" id="PF01738">
    <property type="entry name" value="DLH"/>
    <property type="match status" value="1"/>
</dbReference>
<name>A0A926NP27_9SPHI</name>
<accession>A0A926NP27</accession>
<dbReference type="SUPFAM" id="SSF53474">
    <property type="entry name" value="alpha/beta-Hydrolases"/>
    <property type="match status" value="1"/>
</dbReference>
<protein>
    <submittedName>
        <fullName evidence="3">Dienelactone hydrolase family protein</fullName>
    </submittedName>
</protein>
<sequence length="259" mass="27950">MKQNLLMIIMIVMIMPGIALAQGTNVNYTDGATKLTGYFVKAKTSGAAKAPGVVVLHQWMGLTAHEKTSATKLAALGYHALAADVYGTGMTPKDMKEAGEKAGYYKTNFEVYQSRIKAAIAELIKQGADPARIAVIGYCFGGTGAIEAARAGMPVKGVVSFHGGLGKAETRPNIPITTKVLVLHGADDPYESEAEIKKFQQEMREGKADWQMVYFANAVHAFTQVEAGNDNSKGAAYNEKAARRSWEYMNLFLAEVFAK</sequence>
<dbReference type="InterPro" id="IPR029058">
    <property type="entry name" value="AB_hydrolase_fold"/>
</dbReference>
<feature type="signal peptide" evidence="1">
    <location>
        <begin position="1"/>
        <end position="21"/>
    </location>
</feature>
<reference evidence="3" key="1">
    <citation type="submission" date="2020-09" db="EMBL/GenBank/DDBJ databases">
        <title>Novel species of Mucilaginibacter isolated from a glacier on the Tibetan Plateau.</title>
        <authorList>
            <person name="Liu Q."/>
            <person name="Xin Y.-H."/>
        </authorList>
    </citation>
    <scope>NUCLEOTIDE SEQUENCE</scope>
    <source>
        <strain evidence="3">ZB1P21</strain>
    </source>
</reference>
<dbReference type="Gene3D" id="3.40.50.1820">
    <property type="entry name" value="alpha/beta hydrolase"/>
    <property type="match status" value="1"/>
</dbReference>
<dbReference type="RefSeq" id="WP_191162052.1">
    <property type="nucleotide sequence ID" value="NZ_JACWMX010000002.1"/>
</dbReference>
<evidence type="ECO:0000313" key="4">
    <source>
        <dbReference type="Proteomes" id="UP000619078"/>
    </source>
</evidence>